<organism evidence="1 2">
    <name type="scientific">Acorus calamus</name>
    <name type="common">Sweet flag</name>
    <dbReference type="NCBI Taxonomy" id="4465"/>
    <lineage>
        <taxon>Eukaryota</taxon>
        <taxon>Viridiplantae</taxon>
        <taxon>Streptophyta</taxon>
        <taxon>Embryophyta</taxon>
        <taxon>Tracheophyta</taxon>
        <taxon>Spermatophyta</taxon>
        <taxon>Magnoliopsida</taxon>
        <taxon>Liliopsida</taxon>
        <taxon>Acoraceae</taxon>
        <taxon>Acorus</taxon>
    </lineage>
</organism>
<dbReference type="Proteomes" id="UP001180020">
    <property type="component" value="Unassembled WGS sequence"/>
</dbReference>
<gene>
    <name evidence="1" type="ORF">QJS10_CPA01g01409</name>
</gene>
<sequence length="119" mass="12663">MLDSPGHFVTAAAGGSLVVGRRFSPVTADEELEVGGVYVMFPMRRVDSVVTDADVGRLLLAAAAARPRGARVGPEAAAEEEEVGPAVAFEGAEFKYRLSLCRSRKPSLETIVEETVCLR</sequence>
<proteinExistence type="predicted"/>
<comment type="caution">
    <text evidence="1">The sequence shown here is derived from an EMBL/GenBank/DDBJ whole genome shotgun (WGS) entry which is preliminary data.</text>
</comment>
<dbReference type="AlphaFoldDB" id="A0AAV9FRN4"/>
<keyword evidence="2" id="KW-1185">Reference proteome</keyword>
<name>A0AAV9FRN4_ACOCL</name>
<accession>A0AAV9FRN4</accession>
<dbReference type="Pfam" id="PF14009">
    <property type="entry name" value="PADRE"/>
    <property type="match status" value="1"/>
</dbReference>
<protein>
    <submittedName>
        <fullName evidence="1">Uncharacterized protein</fullName>
    </submittedName>
</protein>
<reference evidence="1" key="1">
    <citation type="journal article" date="2023" name="Nat. Commun.">
        <title>Diploid and tetraploid genomes of Acorus and the evolution of monocots.</title>
        <authorList>
            <person name="Ma L."/>
            <person name="Liu K.W."/>
            <person name="Li Z."/>
            <person name="Hsiao Y.Y."/>
            <person name="Qi Y."/>
            <person name="Fu T."/>
            <person name="Tang G.D."/>
            <person name="Zhang D."/>
            <person name="Sun W.H."/>
            <person name="Liu D.K."/>
            <person name="Li Y."/>
            <person name="Chen G.Z."/>
            <person name="Liu X.D."/>
            <person name="Liao X.Y."/>
            <person name="Jiang Y.T."/>
            <person name="Yu X."/>
            <person name="Hao Y."/>
            <person name="Huang J."/>
            <person name="Zhao X.W."/>
            <person name="Ke S."/>
            <person name="Chen Y.Y."/>
            <person name="Wu W.L."/>
            <person name="Hsu J.L."/>
            <person name="Lin Y.F."/>
            <person name="Huang M.D."/>
            <person name="Li C.Y."/>
            <person name="Huang L."/>
            <person name="Wang Z.W."/>
            <person name="Zhao X."/>
            <person name="Zhong W.Y."/>
            <person name="Peng D.H."/>
            <person name="Ahmad S."/>
            <person name="Lan S."/>
            <person name="Zhang J.S."/>
            <person name="Tsai W.C."/>
            <person name="Van de Peer Y."/>
            <person name="Liu Z.J."/>
        </authorList>
    </citation>
    <scope>NUCLEOTIDE SEQUENCE</scope>
    <source>
        <strain evidence="1">CP</strain>
    </source>
</reference>
<reference evidence="1" key="2">
    <citation type="submission" date="2023-06" db="EMBL/GenBank/DDBJ databases">
        <authorList>
            <person name="Ma L."/>
            <person name="Liu K.-W."/>
            <person name="Li Z."/>
            <person name="Hsiao Y.-Y."/>
            <person name="Qi Y."/>
            <person name="Fu T."/>
            <person name="Tang G."/>
            <person name="Zhang D."/>
            <person name="Sun W.-H."/>
            <person name="Liu D.-K."/>
            <person name="Li Y."/>
            <person name="Chen G.-Z."/>
            <person name="Liu X.-D."/>
            <person name="Liao X.-Y."/>
            <person name="Jiang Y.-T."/>
            <person name="Yu X."/>
            <person name="Hao Y."/>
            <person name="Huang J."/>
            <person name="Zhao X.-W."/>
            <person name="Ke S."/>
            <person name="Chen Y.-Y."/>
            <person name="Wu W.-L."/>
            <person name="Hsu J.-L."/>
            <person name="Lin Y.-F."/>
            <person name="Huang M.-D."/>
            <person name="Li C.-Y."/>
            <person name="Huang L."/>
            <person name="Wang Z.-W."/>
            <person name="Zhao X."/>
            <person name="Zhong W.-Y."/>
            <person name="Peng D.-H."/>
            <person name="Ahmad S."/>
            <person name="Lan S."/>
            <person name="Zhang J.-S."/>
            <person name="Tsai W.-C."/>
            <person name="Van De Peer Y."/>
            <person name="Liu Z.-J."/>
        </authorList>
    </citation>
    <scope>NUCLEOTIDE SEQUENCE</scope>
    <source>
        <strain evidence="1">CP</strain>
        <tissue evidence="1">Leaves</tissue>
    </source>
</reference>
<dbReference type="EMBL" id="JAUJYO010000001">
    <property type="protein sequence ID" value="KAK1326853.1"/>
    <property type="molecule type" value="Genomic_DNA"/>
</dbReference>
<evidence type="ECO:0000313" key="1">
    <source>
        <dbReference type="EMBL" id="KAK1326853.1"/>
    </source>
</evidence>
<dbReference type="InterPro" id="IPR025322">
    <property type="entry name" value="PADRE_dom"/>
</dbReference>
<evidence type="ECO:0000313" key="2">
    <source>
        <dbReference type="Proteomes" id="UP001180020"/>
    </source>
</evidence>